<feature type="transmembrane region" description="Helical" evidence="1">
    <location>
        <begin position="134"/>
        <end position="155"/>
    </location>
</feature>
<keyword evidence="3" id="KW-1185">Reference proteome</keyword>
<gene>
    <name evidence="2" type="ORF">GRI42_02260</name>
</gene>
<organism evidence="2 3">
    <name type="scientific">Qipengyuania gaetbuli</name>
    <dbReference type="NCBI Taxonomy" id="266952"/>
    <lineage>
        <taxon>Bacteria</taxon>
        <taxon>Pseudomonadati</taxon>
        <taxon>Pseudomonadota</taxon>
        <taxon>Alphaproteobacteria</taxon>
        <taxon>Sphingomonadales</taxon>
        <taxon>Erythrobacteraceae</taxon>
        <taxon>Qipengyuania</taxon>
    </lineage>
</organism>
<comment type="caution">
    <text evidence="2">The sequence shown here is derived from an EMBL/GenBank/DDBJ whole genome shotgun (WGS) entry which is preliminary data.</text>
</comment>
<feature type="transmembrane region" description="Helical" evidence="1">
    <location>
        <begin position="27"/>
        <end position="50"/>
    </location>
</feature>
<evidence type="ECO:0008006" key="4">
    <source>
        <dbReference type="Google" id="ProtNLM"/>
    </source>
</evidence>
<sequence>MRGKVEHTDKEARAWALERIFGRLKMLLAWIALLVSAPLTLFLGAKGIAAALNGIRDWWHYVEPTPDPDAWIYLGLFFGAGFVWLLSYHYVDASAVSEDKRFNDFIRRRRNANEAFERAAERERLREKTLWDKVKAVFVIIYGSAMLLMLVALLLKSLLA</sequence>
<dbReference type="Proteomes" id="UP000444185">
    <property type="component" value="Unassembled WGS sequence"/>
</dbReference>
<evidence type="ECO:0000256" key="1">
    <source>
        <dbReference type="SAM" id="Phobius"/>
    </source>
</evidence>
<feature type="transmembrane region" description="Helical" evidence="1">
    <location>
        <begin position="70"/>
        <end position="91"/>
    </location>
</feature>
<keyword evidence="1" id="KW-0812">Transmembrane</keyword>
<evidence type="ECO:0000313" key="3">
    <source>
        <dbReference type="Proteomes" id="UP000444185"/>
    </source>
</evidence>
<keyword evidence="1" id="KW-0472">Membrane</keyword>
<keyword evidence="1" id="KW-1133">Transmembrane helix</keyword>
<proteinExistence type="predicted"/>
<name>A0A844XX24_9SPHN</name>
<reference evidence="2 3" key="1">
    <citation type="submission" date="2019-12" db="EMBL/GenBank/DDBJ databases">
        <title>Genomic-based taxomic classification of the family Erythrobacteraceae.</title>
        <authorList>
            <person name="Xu L."/>
        </authorList>
    </citation>
    <scope>NUCLEOTIDE SEQUENCE [LARGE SCALE GENOMIC DNA]</scope>
    <source>
        <strain evidence="2 3">DSM 16225</strain>
    </source>
</reference>
<dbReference type="EMBL" id="WTYF01000003">
    <property type="protein sequence ID" value="MXO50126.1"/>
    <property type="molecule type" value="Genomic_DNA"/>
</dbReference>
<accession>A0A844XX24</accession>
<protein>
    <recommendedName>
        <fullName evidence="4">DUF3899 domain-containing protein</fullName>
    </recommendedName>
</protein>
<evidence type="ECO:0000313" key="2">
    <source>
        <dbReference type="EMBL" id="MXO50126.1"/>
    </source>
</evidence>
<dbReference type="AlphaFoldDB" id="A0A844XX24"/>
<dbReference type="RefSeq" id="WP_160606466.1">
    <property type="nucleotide sequence ID" value="NZ_WTYF01000003.1"/>
</dbReference>